<proteinExistence type="inferred from homology"/>
<dbReference type="EMBL" id="NRRU01000002">
    <property type="protein sequence ID" value="MBK1711335.1"/>
    <property type="molecule type" value="Genomic_DNA"/>
</dbReference>
<keyword evidence="4 7" id="KW-1133">Transmembrane helix</keyword>
<protein>
    <recommendedName>
        <fullName evidence="10">PurR-regulated permease PerM</fullName>
    </recommendedName>
</protein>
<feature type="transmembrane region" description="Helical" evidence="7">
    <location>
        <begin position="202"/>
        <end position="224"/>
    </location>
</feature>
<keyword evidence="5 7" id="KW-0472">Membrane</keyword>
<dbReference type="Proteomes" id="UP001041814">
    <property type="component" value="Unassembled WGS sequence"/>
</dbReference>
<evidence type="ECO:0000256" key="7">
    <source>
        <dbReference type="SAM" id="Phobius"/>
    </source>
</evidence>
<feature type="transmembrane region" description="Helical" evidence="7">
    <location>
        <begin position="273"/>
        <end position="291"/>
    </location>
</feature>
<dbReference type="Pfam" id="PF01594">
    <property type="entry name" value="AI-2E_transport"/>
    <property type="match status" value="1"/>
</dbReference>
<name>A0ABS1DQ62_RUBGE</name>
<keyword evidence="3 7" id="KW-0812">Transmembrane</keyword>
<comment type="subcellular location">
    <subcellularLocation>
        <location evidence="1">Membrane</location>
        <topology evidence="1">Multi-pass membrane protein</topology>
    </subcellularLocation>
</comment>
<reference evidence="8" key="2">
    <citation type="journal article" date="2020" name="Microorganisms">
        <title>Osmotic Adaptation and Compatible Solute Biosynthesis of Phototrophic Bacteria as Revealed from Genome Analyses.</title>
        <authorList>
            <person name="Imhoff J.F."/>
            <person name="Rahn T."/>
            <person name="Kunzel S."/>
            <person name="Keller A."/>
            <person name="Neulinger S.C."/>
        </authorList>
    </citation>
    <scope>NUCLEOTIDE SEQUENCE</scope>
    <source>
        <strain evidence="8">IM 151</strain>
    </source>
</reference>
<evidence type="ECO:0000313" key="8">
    <source>
        <dbReference type="EMBL" id="MBK1711335.1"/>
    </source>
</evidence>
<accession>A0ABS1DQ62</accession>
<dbReference type="InterPro" id="IPR002549">
    <property type="entry name" value="AI-2E-like"/>
</dbReference>
<evidence type="ECO:0000256" key="3">
    <source>
        <dbReference type="ARBA" id="ARBA00022692"/>
    </source>
</evidence>
<evidence type="ECO:0000256" key="1">
    <source>
        <dbReference type="ARBA" id="ARBA00004141"/>
    </source>
</evidence>
<feature type="transmembrane region" description="Helical" evidence="7">
    <location>
        <begin position="63"/>
        <end position="85"/>
    </location>
</feature>
<feature type="transmembrane region" description="Helical" evidence="7">
    <location>
        <begin position="20"/>
        <end position="51"/>
    </location>
</feature>
<dbReference type="PANTHER" id="PTHR21716">
    <property type="entry name" value="TRANSMEMBRANE PROTEIN"/>
    <property type="match status" value="1"/>
</dbReference>
<evidence type="ECO:0000313" key="9">
    <source>
        <dbReference type="Proteomes" id="UP001041814"/>
    </source>
</evidence>
<feature type="transmembrane region" description="Helical" evidence="7">
    <location>
        <begin position="311"/>
        <end position="331"/>
    </location>
</feature>
<organism evidence="8 9">
    <name type="scientific">Rubrivivax gelatinosus</name>
    <name type="common">Rhodocyclus gelatinosus</name>
    <name type="synonym">Rhodopseudomonas gelatinosa</name>
    <dbReference type="NCBI Taxonomy" id="28068"/>
    <lineage>
        <taxon>Bacteria</taxon>
        <taxon>Pseudomonadati</taxon>
        <taxon>Pseudomonadota</taxon>
        <taxon>Betaproteobacteria</taxon>
        <taxon>Burkholderiales</taxon>
        <taxon>Sphaerotilaceae</taxon>
        <taxon>Rubrivivax</taxon>
    </lineage>
</organism>
<evidence type="ECO:0008006" key="10">
    <source>
        <dbReference type="Google" id="ProtNLM"/>
    </source>
</evidence>
<sequence>MPPPAVPPREPGGTALRGLFVLALLAFVKLAQPLLAPIVFALVLTVVLAPAVRALRRRGVPEFIGAGVVVTAGLASVVPLAAALAEPAAAWWARAPEVLAGLLQRLERLRAAVPGLDSGGPGAGPGALGERLASEGVALTGLVLGHGLAFALSASATVILLYFLLASEHWLLARAVRTLRRPRQRALVLAGLLAAQRDIGRFLWSLTLINIGVALVVALGLQAIGMPDPLLWGVVCGVLNFIPYLGPVIIVVLLGLAGLLAFGHLGAALAPPALFLAVHAIEANLIAPWFVGRRLVLSPISVFLAVMVWGWLWGMAGALIAVPLLIGLRALCRRWPPLRWLAAYLDGRQARPPPLRSLLAPQRPAAPRRGDGSGP</sequence>
<comment type="similarity">
    <text evidence="2">Belongs to the autoinducer-2 exporter (AI-2E) (TC 2.A.86) family.</text>
</comment>
<evidence type="ECO:0000256" key="5">
    <source>
        <dbReference type="ARBA" id="ARBA00023136"/>
    </source>
</evidence>
<keyword evidence="9" id="KW-1185">Reference proteome</keyword>
<gene>
    <name evidence="8" type="ORF">CKO43_00900</name>
</gene>
<evidence type="ECO:0000256" key="4">
    <source>
        <dbReference type="ARBA" id="ARBA00022989"/>
    </source>
</evidence>
<feature type="region of interest" description="Disordered" evidence="6">
    <location>
        <begin position="354"/>
        <end position="375"/>
    </location>
</feature>
<dbReference type="PANTHER" id="PTHR21716:SF16">
    <property type="entry name" value="BLL1467 PROTEIN"/>
    <property type="match status" value="1"/>
</dbReference>
<evidence type="ECO:0000256" key="2">
    <source>
        <dbReference type="ARBA" id="ARBA00009773"/>
    </source>
</evidence>
<reference evidence="8" key="1">
    <citation type="submission" date="2017-08" db="EMBL/GenBank/DDBJ databases">
        <authorList>
            <person name="Imhoff J.F."/>
            <person name="Rahn T."/>
            <person name="Kuenzel S."/>
            <person name="Neulinger S.C."/>
        </authorList>
    </citation>
    <scope>NUCLEOTIDE SEQUENCE</scope>
    <source>
        <strain evidence="8">IM 151</strain>
    </source>
</reference>
<feature type="transmembrane region" description="Helical" evidence="7">
    <location>
        <begin position="230"/>
        <end position="261"/>
    </location>
</feature>
<feature type="transmembrane region" description="Helical" evidence="7">
    <location>
        <begin position="148"/>
        <end position="173"/>
    </location>
</feature>
<evidence type="ECO:0000256" key="6">
    <source>
        <dbReference type="SAM" id="MobiDB-lite"/>
    </source>
</evidence>
<comment type="caution">
    <text evidence="8">The sequence shown here is derived from an EMBL/GenBank/DDBJ whole genome shotgun (WGS) entry which is preliminary data.</text>
</comment>
<feature type="compositionally biased region" description="Low complexity" evidence="6">
    <location>
        <begin position="356"/>
        <end position="367"/>
    </location>
</feature>